<evidence type="ECO:0000313" key="10">
    <source>
        <dbReference type="Proteomes" id="UP000435357"/>
    </source>
</evidence>
<dbReference type="CDD" id="cd03221">
    <property type="entry name" value="ABCF_EF-3"/>
    <property type="match status" value="2"/>
</dbReference>
<organism evidence="9 10">
    <name type="scientific">Salibacter halophilus</name>
    <dbReference type="NCBI Taxonomy" id="1803916"/>
    <lineage>
        <taxon>Bacteria</taxon>
        <taxon>Pseudomonadati</taxon>
        <taxon>Bacteroidota</taxon>
        <taxon>Flavobacteriia</taxon>
        <taxon>Flavobacteriales</taxon>
        <taxon>Salibacteraceae</taxon>
        <taxon>Salibacter</taxon>
    </lineage>
</organism>
<feature type="coiled-coil region" evidence="6">
    <location>
        <begin position="253"/>
        <end position="300"/>
    </location>
</feature>
<reference evidence="9 10" key="1">
    <citation type="submission" date="2019-09" db="EMBL/GenBank/DDBJ databases">
        <title>Genomes of Cryomorphaceae.</title>
        <authorList>
            <person name="Bowman J.P."/>
        </authorList>
    </citation>
    <scope>NUCLEOTIDE SEQUENCE [LARGE SCALE GENOMIC DNA]</scope>
    <source>
        <strain evidence="9 10">KCTC 52047</strain>
    </source>
</reference>
<dbReference type="Proteomes" id="UP000435357">
    <property type="component" value="Unassembled WGS sequence"/>
</dbReference>
<feature type="compositionally biased region" description="Basic and acidic residues" evidence="7">
    <location>
        <begin position="568"/>
        <end position="580"/>
    </location>
</feature>
<comment type="similarity">
    <text evidence="4">Belongs to the ABC transporter superfamily. ABCF family. YbiT subfamily.</text>
</comment>
<evidence type="ECO:0000256" key="4">
    <source>
        <dbReference type="ARBA" id="ARBA00061551"/>
    </source>
</evidence>
<dbReference type="PANTHER" id="PTHR42855">
    <property type="entry name" value="ABC TRANSPORTER ATP-BINDING SUBUNIT"/>
    <property type="match status" value="1"/>
</dbReference>
<evidence type="ECO:0000259" key="8">
    <source>
        <dbReference type="PROSITE" id="PS50893"/>
    </source>
</evidence>
<evidence type="ECO:0000256" key="7">
    <source>
        <dbReference type="SAM" id="MobiDB-lite"/>
    </source>
</evidence>
<dbReference type="InterPro" id="IPR032781">
    <property type="entry name" value="ABC_tran_Xtn"/>
</dbReference>
<dbReference type="InterPro" id="IPR027417">
    <property type="entry name" value="P-loop_NTPase"/>
</dbReference>
<feature type="compositionally biased region" description="Basic residues" evidence="7">
    <location>
        <begin position="553"/>
        <end position="567"/>
    </location>
</feature>
<evidence type="ECO:0000256" key="1">
    <source>
        <dbReference type="ARBA" id="ARBA00022737"/>
    </source>
</evidence>
<evidence type="ECO:0000256" key="3">
    <source>
        <dbReference type="ARBA" id="ARBA00022840"/>
    </source>
</evidence>
<protein>
    <recommendedName>
        <fullName evidence="5">Probable ATP-binding protein YbiT</fullName>
    </recommendedName>
</protein>
<evidence type="ECO:0000256" key="6">
    <source>
        <dbReference type="SAM" id="Coils"/>
    </source>
</evidence>
<dbReference type="OrthoDB" id="1521973at2"/>
<evidence type="ECO:0000313" key="9">
    <source>
        <dbReference type="EMBL" id="KAB1061999.1"/>
    </source>
</evidence>
<dbReference type="InterPro" id="IPR032524">
    <property type="entry name" value="ABC_tran_C"/>
</dbReference>
<name>A0A6N6M455_9FLAO</name>
<accession>A0A6N6M455</accession>
<dbReference type="InterPro" id="IPR003439">
    <property type="entry name" value="ABC_transporter-like_ATP-bd"/>
</dbReference>
<dbReference type="AlphaFoldDB" id="A0A6N6M455"/>
<dbReference type="InterPro" id="IPR051309">
    <property type="entry name" value="ABCF_ATPase"/>
</dbReference>
<dbReference type="Pfam" id="PF00005">
    <property type="entry name" value="ABC_tran"/>
    <property type="match status" value="2"/>
</dbReference>
<dbReference type="Gene3D" id="3.40.50.300">
    <property type="entry name" value="P-loop containing nucleotide triphosphate hydrolases"/>
    <property type="match status" value="2"/>
</dbReference>
<keyword evidence="1" id="KW-0677">Repeat</keyword>
<feature type="domain" description="ABC transporter" evidence="8">
    <location>
        <begin position="328"/>
        <end position="550"/>
    </location>
</feature>
<keyword evidence="3 9" id="KW-0067">ATP-binding</keyword>
<evidence type="ECO:0000256" key="5">
    <source>
        <dbReference type="ARBA" id="ARBA00074044"/>
    </source>
</evidence>
<proteinExistence type="inferred from homology"/>
<dbReference type="PANTHER" id="PTHR42855:SF2">
    <property type="entry name" value="DRUG RESISTANCE ABC TRANSPORTER,ATP-BINDING PROTEIN"/>
    <property type="match status" value="1"/>
</dbReference>
<feature type="compositionally biased region" description="Basic and acidic residues" evidence="7">
    <location>
        <begin position="588"/>
        <end position="599"/>
    </location>
</feature>
<dbReference type="EMBL" id="WACR01000013">
    <property type="protein sequence ID" value="KAB1061999.1"/>
    <property type="molecule type" value="Genomic_DNA"/>
</dbReference>
<dbReference type="Pfam" id="PF12848">
    <property type="entry name" value="ABC_tran_Xtn"/>
    <property type="match status" value="1"/>
</dbReference>
<keyword evidence="6" id="KW-0175">Coiled coil</keyword>
<dbReference type="Pfam" id="PF16326">
    <property type="entry name" value="ABC_tran_CTD"/>
    <property type="match status" value="1"/>
</dbReference>
<dbReference type="InterPro" id="IPR017871">
    <property type="entry name" value="ABC_transporter-like_CS"/>
</dbReference>
<feature type="region of interest" description="Disordered" evidence="7">
    <location>
        <begin position="541"/>
        <end position="599"/>
    </location>
</feature>
<dbReference type="FunFam" id="3.40.50.300:FF:000070">
    <property type="entry name" value="Putative ABC transporter ATP-binding component"/>
    <property type="match status" value="1"/>
</dbReference>
<dbReference type="FunFam" id="3.40.50.300:FF:000011">
    <property type="entry name" value="Putative ABC transporter ATP-binding component"/>
    <property type="match status" value="1"/>
</dbReference>
<dbReference type="SMART" id="SM00382">
    <property type="entry name" value="AAA"/>
    <property type="match status" value="2"/>
</dbReference>
<evidence type="ECO:0000256" key="2">
    <source>
        <dbReference type="ARBA" id="ARBA00022741"/>
    </source>
</evidence>
<dbReference type="GO" id="GO:0003677">
    <property type="term" value="F:DNA binding"/>
    <property type="evidence" value="ECO:0007669"/>
    <property type="project" value="InterPro"/>
</dbReference>
<keyword evidence="10" id="KW-1185">Reference proteome</keyword>
<keyword evidence="2" id="KW-0547">Nucleotide-binding</keyword>
<gene>
    <name evidence="9" type="ORF">F3059_13055</name>
</gene>
<dbReference type="GO" id="GO:0005524">
    <property type="term" value="F:ATP binding"/>
    <property type="evidence" value="ECO:0007669"/>
    <property type="project" value="UniProtKB-KW"/>
</dbReference>
<dbReference type="PROSITE" id="PS50893">
    <property type="entry name" value="ABC_TRANSPORTER_2"/>
    <property type="match status" value="2"/>
</dbReference>
<dbReference type="GO" id="GO:0016887">
    <property type="term" value="F:ATP hydrolysis activity"/>
    <property type="evidence" value="ECO:0007669"/>
    <property type="project" value="InterPro"/>
</dbReference>
<sequence>MIGINNISVSFSGHQLFEDISFKILPKDRIGLTGKNGVGKSTLLKVIMNIQEPDSGSVALSEDDTLGYLPQELEVSSQKSIMAETLSVFEEVHSLEREIEEINKQLENRTDYESESYSDLIQKLSEKHERLHLLDPGKVESEAERVLKGLGFKPSEFQKSVSELSGGWQMRIELAKLLIKRPTLLLLDEPTNHLDIEAILWLEQFLKNYSGSILMISHDRMFLDSVTNRTIEIVAGRIYDYNVPYSKYVIQREERLEQQLNAKRNQDKFIEQQERFIERFRAQANKAKQVQSKIKQLEKLDEIETDQFDTASIQFNFPPAPHSGKIAMKGKDIGKEYENKTVFKGLDFELERGDRVAFVGQNGQGKSTLVKIIAEGLEHEGELELGHKVKIGYYAQIQEGQLDPEKKVFDTIDDEATGDWRNVTHIRSLLGAFLFGDADMDKRVKVLSGGEKSRLALAKLLLHPSNLLILDEPTNHLDMDSKAVLKQALQDFDGTLILVSHDRDFLQDLTNKTFEFKDQKIKEHLGDIKEFLDHHQVEDFRGFEQGGSDQKQKEKKQKKSTAKKKQKESHEERKEREKEIRKLKKAVNNKEKKVSQTEDKIAELEEKMNAPDFYDQEHSKDTFFEHGELTKKLEQYMHEWETLQNELDEMEAVNQD</sequence>
<comment type="caution">
    <text evidence="9">The sequence shown here is derived from an EMBL/GenBank/DDBJ whole genome shotgun (WGS) entry which is preliminary data.</text>
</comment>
<feature type="domain" description="ABC transporter" evidence="8">
    <location>
        <begin position="2"/>
        <end position="260"/>
    </location>
</feature>
<dbReference type="PROSITE" id="PS00211">
    <property type="entry name" value="ABC_TRANSPORTER_1"/>
    <property type="match status" value="2"/>
</dbReference>
<dbReference type="SUPFAM" id="SSF52540">
    <property type="entry name" value="P-loop containing nucleoside triphosphate hydrolases"/>
    <property type="match status" value="2"/>
</dbReference>
<dbReference type="RefSeq" id="WP_151170001.1">
    <property type="nucleotide sequence ID" value="NZ_WACR01000013.1"/>
</dbReference>
<dbReference type="InterPro" id="IPR003593">
    <property type="entry name" value="AAA+_ATPase"/>
</dbReference>